<proteinExistence type="inferred from homology"/>
<dbReference type="GO" id="GO:0022857">
    <property type="term" value="F:transmembrane transporter activity"/>
    <property type="evidence" value="ECO:0007669"/>
    <property type="project" value="UniProtKB-UniRule"/>
</dbReference>
<dbReference type="InterPro" id="IPR010656">
    <property type="entry name" value="DctM"/>
</dbReference>
<evidence type="ECO:0000256" key="5">
    <source>
        <dbReference type="ARBA" id="ARBA00022989"/>
    </source>
</evidence>
<comment type="subcellular location">
    <subcellularLocation>
        <location evidence="1 7">Cell inner membrane</location>
        <topology evidence="1 7">Multi-pass membrane protein</topology>
    </subcellularLocation>
</comment>
<dbReference type="Pfam" id="PF06808">
    <property type="entry name" value="DctM"/>
    <property type="match status" value="1"/>
</dbReference>
<feature type="transmembrane region" description="Helical" evidence="7">
    <location>
        <begin position="363"/>
        <end position="392"/>
    </location>
</feature>
<dbReference type="PIRSF" id="PIRSF006066">
    <property type="entry name" value="HI0050"/>
    <property type="match status" value="1"/>
</dbReference>
<feature type="transmembrane region" description="Helical" evidence="7">
    <location>
        <begin position="278"/>
        <end position="296"/>
    </location>
</feature>
<feature type="transmembrane region" description="Helical" evidence="7">
    <location>
        <begin position="173"/>
        <end position="197"/>
    </location>
</feature>
<feature type="transmembrane region" description="Helical" evidence="7">
    <location>
        <begin position="7"/>
        <end position="37"/>
    </location>
</feature>
<name>A0A3A1YSI3_9BURK</name>
<protein>
    <recommendedName>
        <fullName evidence="7">TRAP transporter large permease protein</fullName>
    </recommendedName>
</protein>
<feature type="transmembrane region" description="Helical" evidence="7">
    <location>
        <begin position="308"/>
        <end position="332"/>
    </location>
</feature>
<evidence type="ECO:0000256" key="2">
    <source>
        <dbReference type="ARBA" id="ARBA00022475"/>
    </source>
</evidence>
<dbReference type="OrthoDB" id="9796052at2"/>
<feature type="transmembrane region" description="Helical" evidence="7">
    <location>
        <begin position="339"/>
        <end position="357"/>
    </location>
</feature>
<dbReference type="NCBIfam" id="TIGR00786">
    <property type="entry name" value="dctM"/>
    <property type="match status" value="1"/>
</dbReference>
<dbReference type="AlphaFoldDB" id="A0A3A1YSI3"/>
<comment type="subunit">
    <text evidence="7">The complex comprises the extracytoplasmic solute receptor protein and the two transmembrane proteins.</text>
</comment>
<keyword evidence="4 7" id="KW-0812">Transmembrane</keyword>
<keyword evidence="3 7" id="KW-0997">Cell inner membrane</keyword>
<feature type="domain" description="TRAP C4-dicarboxylate transport system permease DctM subunit" evidence="8">
    <location>
        <begin position="11"/>
        <end position="422"/>
    </location>
</feature>
<comment type="similarity">
    <text evidence="7">Belongs to the TRAP transporter large permease family.</text>
</comment>
<evidence type="ECO:0000259" key="8">
    <source>
        <dbReference type="Pfam" id="PF06808"/>
    </source>
</evidence>
<keyword evidence="6 7" id="KW-0472">Membrane</keyword>
<comment type="function">
    <text evidence="7">Part of the tripartite ATP-independent periplasmic (TRAP) transport system.</text>
</comment>
<evidence type="ECO:0000313" key="9">
    <source>
        <dbReference type="EMBL" id="RIY41193.1"/>
    </source>
</evidence>
<organism evidence="9 10">
    <name type="scientific">Neopusillimonas maritima</name>
    <dbReference type="NCBI Taxonomy" id="2026239"/>
    <lineage>
        <taxon>Bacteria</taxon>
        <taxon>Pseudomonadati</taxon>
        <taxon>Pseudomonadota</taxon>
        <taxon>Betaproteobacteria</taxon>
        <taxon>Burkholderiales</taxon>
        <taxon>Alcaligenaceae</taxon>
        <taxon>Neopusillimonas</taxon>
    </lineage>
</organism>
<keyword evidence="7" id="KW-0813">Transport</keyword>
<dbReference type="GO" id="GO:0005886">
    <property type="term" value="C:plasma membrane"/>
    <property type="evidence" value="ECO:0007669"/>
    <property type="project" value="UniProtKB-SubCell"/>
</dbReference>
<feature type="transmembrane region" description="Helical" evidence="7">
    <location>
        <begin position="248"/>
        <end position="266"/>
    </location>
</feature>
<accession>A0A3A1YSI3</accession>
<comment type="caution">
    <text evidence="9">The sequence shown here is derived from an EMBL/GenBank/DDBJ whole genome shotgun (WGS) entry which is preliminary data.</text>
</comment>
<keyword evidence="5 7" id="KW-1133">Transmembrane helix</keyword>
<feature type="transmembrane region" description="Helical" evidence="7">
    <location>
        <begin position="57"/>
        <end position="76"/>
    </location>
</feature>
<dbReference type="RefSeq" id="WP_114419358.1">
    <property type="nucleotide sequence ID" value="NZ_NQYH01000004.1"/>
</dbReference>
<evidence type="ECO:0000256" key="1">
    <source>
        <dbReference type="ARBA" id="ARBA00004429"/>
    </source>
</evidence>
<evidence type="ECO:0000313" key="10">
    <source>
        <dbReference type="Proteomes" id="UP000266206"/>
    </source>
</evidence>
<sequence length="433" mass="45489">METIHMALLGLVGMFVLMAIGMPIAFAMLLAGAAGIASILSFSAATHLVSTTVWDQFSSYSLSVIPLFVLMGQLAFRSGITERLYAAAYSWLGRAPGGLASSTIVASAGFSTICGSNAAASATMGMIALPEMKRYGYSRALSAGAVAVGGTLGAVIPPSVVMIVIGIQTEQSILALFLAGIVPGILLTVLFIATIAFMCWRDPSAAPKGPATTLKEKLIAGLSVLETLALFSFVIGGLYAGLFTPTEAGATGAFGALVIGLVRRGLTIPRIIEAVMESLRISAMVIMLITAAVVFGRFLTLTRLPSELAAWVTSLPVSPDIILVAILLIYLIGGAFVDALGFLVVTLPIFFPLSAALGFDPIWFSMMLVIVTTIGSVSPPVGVNVFVVSALAPDIKIGAIFKNVFYFFFSFIFCVALIWLYPDTVLYLPRMLQ</sequence>
<evidence type="ECO:0000256" key="4">
    <source>
        <dbReference type="ARBA" id="ARBA00022692"/>
    </source>
</evidence>
<dbReference type="EMBL" id="NQYH01000004">
    <property type="protein sequence ID" value="RIY41193.1"/>
    <property type="molecule type" value="Genomic_DNA"/>
</dbReference>
<dbReference type="Proteomes" id="UP000266206">
    <property type="component" value="Unassembled WGS sequence"/>
</dbReference>
<dbReference type="PANTHER" id="PTHR33362">
    <property type="entry name" value="SIALIC ACID TRAP TRANSPORTER PERMEASE PROTEIN SIAT-RELATED"/>
    <property type="match status" value="1"/>
</dbReference>
<dbReference type="PANTHER" id="PTHR33362:SF5">
    <property type="entry name" value="C4-DICARBOXYLATE TRAP TRANSPORTER LARGE PERMEASE PROTEIN DCTM"/>
    <property type="match status" value="1"/>
</dbReference>
<keyword evidence="2" id="KW-1003">Cell membrane</keyword>
<feature type="transmembrane region" description="Helical" evidence="7">
    <location>
        <begin position="404"/>
        <end position="422"/>
    </location>
</feature>
<evidence type="ECO:0000256" key="7">
    <source>
        <dbReference type="RuleBase" id="RU369079"/>
    </source>
</evidence>
<dbReference type="InterPro" id="IPR004681">
    <property type="entry name" value="TRAP_DctM"/>
</dbReference>
<reference evidence="9 10" key="1">
    <citation type="submission" date="2017-08" db="EMBL/GenBank/DDBJ databases">
        <title>Pusillimonas indicus sp. nov., a member of the family Alcaligenaceae isolated from surface seawater.</title>
        <authorList>
            <person name="Li J."/>
        </authorList>
    </citation>
    <scope>NUCLEOTIDE SEQUENCE [LARGE SCALE GENOMIC DNA]</scope>
    <source>
        <strain evidence="9 10">L52-1-41</strain>
    </source>
</reference>
<evidence type="ECO:0000256" key="3">
    <source>
        <dbReference type="ARBA" id="ARBA00022519"/>
    </source>
</evidence>
<feature type="transmembrane region" description="Helical" evidence="7">
    <location>
        <begin position="140"/>
        <end position="167"/>
    </location>
</feature>
<gene>
    <name evidence="9" type="ORF">CJP73_06550</name>
</gene>
<evidence type="ECO:0000256" key="6">
    <source>
        <dbReference type="ARBA" id="ARBA00023136"/>
    </source>
</evidence>
<feature type="transmembrane region" description="Helical" evidence="7">
    <location>
        <begin position="218"/>
        <end position="242"/>
    </location>
</feature>